<sequence length="187" mass="20490">MIRSLLYTFLLLLAVISLSSSDVDARSIKAYFNCQEATVENVSLQVGEPFTVDLYMTPDGDSFAYATLMEPGYTNAYGSISGDPMWDTLTRRCNESGPAHFSWVLAANDNWVNGTAPVNIHCQLNREGDTRPYALAYFTVVEARILPAESDTEKPVSPAQASAVPAWAGFLVLVSISLLKIKRDGRT</sequence>
<evidence type="ECO:0000313" key="1">
    <source>
        <dbReference type="EMBL" id="CAJ35784.1"/>
    </source>
</evidence>
<dbReference type="EMBL" id="AM114193">
    <property type="protein sequence ID" value="CAJ35784.1"/>
    <property type="molecule type" value="Genomic_DNA"/>
</dbReference>
<dbReference type="eggNOG" id="arCOG05173">
    <property type="taxonomic scope" value="Archaea"/>
</dbReference>
<dbReference type="InterPro" id="IPR026476">
    <property type="entry name" value="Sarcinarray_fam"/>
</dbReference>
<accession>Q0W759</accession>
<proteinExistence type="predicted"/>
<evidence type="ECO:0000313" key="2">
    <source>
        <dbReference type="Proteomes" id="UP000000663"/>
    </source>
</evidence>
<name>Q0W759_METAR</name>
<dbReference type="NCBIfam" id="TIGR04209">
    <property type="entry name" value="sarcinarray"/>
    <property type="match status" value="1"/>
</dbReference>
<evidence type="ECO:0008006" key="3">
    <source>
        <dbReference type="Google" id="ProtNLM"/>
    </source>
</evidence>
<protein>
    <recommendedName>
        <fullName evidence="3">Sarcinarray family protein</fullName>
    </recommendedName>
</protein>
<dbReference type="KEGG" id="rci:RCIX326"/>
<keyword evidence="2" id="KW-1185">Reference proteome</keyword>
<dbReference type="STRING" id="351160.RCIX326"/>
<dbReference type="Proteomes" id="UP000000663">
    <property type="component" value="Chromosome"/>
</dbReference>
<gene>
    <name evidence="1" type="ORF">RCIX326</name>
</gene>
<organism evidence="1 2">
    <name type="scientific">Methanocella arvoryzae (strain DSM 22066 / NBRC 105507 / MRE50)</name>
    <dbReference type="NCBI Taxonomy" id="351160"/>
    <lineage>
        <taxon>Archaea</taxon>
        <taxon>Methanobacteriati</taxon>
        <taxon>Methanobacteriota</taxon>
        <taxon>Stenosarchaea group</taxon>
        <taxon>Methanomicrobia</taxon>
        <taxon>Methanocellales</taxon>
        <taxon>Methanocellaceae</taxon>
        <taxon>Methanocella</taxon>
    </lineage>
</organism>
<reference evidence="1 2" key="1">
    <citation type="journal article" date="2006" name="Science">
        <title>Genome of rice cluster I archaea -- the key methane producers in the rice rhizosphere.</title>
        <authorList>
            <person name="Erkel C."/>
            <person name="Kube M."/>
            <person name="Reinhardt R."/>
            <person name="Liesack W."/>
        </authorList>
    </citation>
    <scope>NUCLEOTIDE SEQUENCE [LARGE SCALE GENOMIC DNA]</scope>
    <source>
        <strain evidence="2">DSM 22066 / NBRC 105507 / MRE50</strain>
    </source>
</reference>
<dbReference type="AlphaFoldDB" id="Q0W759"/>